<organism evidence="1 2">
    <name type="scientific">Caldibacillus debilis</name>
    <dbReference type="NCBI Taxonomy" id="301148"/>
    <lineage>
        <taxon>Bacteria</taxon>
        <taxon>Bacillati</taxon>
        <taxon>Bacillota</taxon>
        <taxon>Bacilli</taxon>
        <taxon>Bacillales</taxon>
        <taxon>Bacillaceae</taxon>
        <taxon>Caldibacillus</taxon>
    </lineage>
</organism>
<dbReference type="STRING" id="301148.B4135_2852"/>
<dbReference type="PROSITE" id="PS51257">
    <property type="entry name" value="PROKAR_LIPOPROTEIN"/>
    <property type="match status" value="1"/>
</dbReference>
<sequence>MENIAKVAGPSLQTEGVISAPGPTSLFSGGCPQPVPDECCWLQYGKKIRTAAA</sequence>
<dbReference type="EMBL" id="LQYT01000073">
    <property type="protein sequence ID" value="KYD14425.1"/>
    <property type="molecule type" value="Genomic_DNA"/>
</dbReference>
<dbReference type="AlphaFoldDB" id="A0A150LQ59"/>
<evidence type="ECO:0000313" key="2">
    <source>
        <dbReference type="Proteomes" id="UP000075683"/>
    </source>
</evidence>
<evidence type="ECO:0000313" key="1">
    <source>
        <dbReference type="EMBL" id="KYD14425.1"/>
    </source>
</evidence>
<gene>
    <name evidence="1" type="ORF">B4135_2852</name>
</gene>
<dbReference type="Proteomes" id="UP000075683">
    <property type="component" value="Unassembled WGS sequence"/>
</dbReference>
<protein>
    <submittedName>
        <fullName evidence="1">Uncharacterized protein</fullName>
    </submittedName>
</protein>
<reference evidence="1 2" key="1">
    <citation type="submission" date="2016-01" db="EMBL/GenBank/DDBJ databases">
        <title>Draft Genome Sequences of Seven Thermophilic Sporeformers Isolated from Foods.</title>
        <authorList>
            <person name="Berendsen E.M."/>
            <person name="Wells-Bennik M.H."/>
            <person name="Krawcyk A.O."/>
            <person name="De Jong A."/>
            <person name="Holsappel S."/>
            <person name="Eijlander R.T."/>
            <person name="Kuipers O.P."/>
        </authorList>
    </citation>
    <scope>NUCLEOTIDE SEQUENCE [LARGE SCALE GENOMIC DNA]</scope>
    <source>
        <strain evidence="1 2">B4135</strain>
    </source>
</reference>
<proteinExistence type="predicted"/>
<comment type="caution">
    <text evidence="1">The sequence shown here is derived from an EMBL/GenBank/DDBJ whole genome shotgun (WGS) entry which is preliminary data.</text>
</comment>
<name>A0A150LQ59_9BACI</name>
<accession>A0A150LQ59</accession>